<sequence>MGPGQTGGWSARGPAEAGSPHWLLCGSEGPPPSPPRVGPLGWCEAAGCLAAPGHPGWWLREGVTMRLLPVLVLALVLAGGSQEREPLPRESHSLNWSKFSGFWYILAIASDARGVLPGRDKRKLGASVMKVHTAGQLKVVLAFNGARGCQAHSLILRKDRKKAVFRNTCAYRWGVAVHGLPGHRDPGWPTTALAPAVLPRELKGVRGFRVLSTDYHEGVVDVRLGRAGQTAKMLLLFSRQSTSSFLTMKKFMDICETLKLTNRMAVLPKDETRCRPLPAAKQTTAGPVRPASCFLCSVSATFRVFLDILSLLRKPFA</sequence>
<dbReference type="AlphaFoldDB" id="A0A9W3G4L6"/>
<dbReference type="RefSeq" id="XP_045372270.1">
    <property type="nucleotide sequence ID" value="XM_045516314.1"/>
</dbReference>
<evidence type="ECO:0000256" key="1">
    <source>
        <dbReference type="ARBA" id="ARBA00006889"/>
    </source>
</evidence>
<accession>A0A9W3G4L6</accession>
<gene>
    <name evidence="2" type="primary">LCN10</name>
</gene>
<dbReference type="PANTHER" id="PTHR11430">
    <property type="entry name" value="LIPOCALIN"/>
    <property type="match status" value="1"/>
</dbReference>
<reference evidence="2" key="1">
    <citation type="submission" date="2025-08" db="UniProtKB">
        <authorList>
            <consortium name="RefSeq"/>
        </authorList>
    </citation>
    <scope>IDENTIFICATION</scope>
    <source>
        <tissue evidence="2">Blood</tissue>
    </source>
</reference>
<dbReference type="SUPFAM" id="SSF50814">
    <property type="entry name" value="Lipocalins"/>
    <property type="match status" value="1"/>
</dbReference>
<dbReference type="PANTHER" id="PTHR11430:SF79">
    <property type="entry name" value="EPIDIDYMAL-SPECIFIC LIPOCALIN-10"/>
    <property type="match status" value="1"/>
</dbReference>
<dbReference type="CTD" id="414332"/>
<dbReference type="InterPro" id="IPR002345">
    <property type="entry name" value="Lipocalin"/>
</dbReference>
<proteinExistence type="inferred from homology"/>
<organism evidence="2">
    <name type="scientific">Camelus bactrianus</name>
    <name type="common">Bactrian camel</name>
    <dbReference type="NCBI Taxonomy" id="9837"/>
    <lineage>
        <taxon>Eukaryota</taxon>
        <taxon>Metazoa</taxon>
        <taxon>Chordata</taxon>
        <taxon>Craniata</taxon>
        <taxon>Vertebrata</taxon>
        <taxon>Euteleostomi</taxon>
        <taxon>Mammalia</taxon>
        <taxon>Eutheria</taxon>
        <taxon>Laurasiatheria</taxon>
        <taxon>Artiodactyla</taxon>
        <taxon>Tylopoda</taxon>
        <taxon>Camelidae</taxon>
        <taxon>Camelus</taxon>
    </lineage>
</organism>
<comment type="similarity">
    <text evidence="1">Belongs to the calycin superfamily. Lipocalin family.</text>
</comment>
<evidence type="ECO:0000313" key="2">
    <source>
        <dbReference type="RefSeq" id="XP_045372270.1"/>
    </source>
</evidence>
<dbReference type="Gene3D" id="2.40.128.20">
    <property type="match status" value="1"/>
</dbReference>
<dbReference type="PROSITE" id="PS00213">
    <property type="entry name" value="LIPOCALIN"/>
    <property type="match status" value="1"/>
</dbReference>
<dbReference type="InterPro" id="IPR022272">
    <property type="entry name" value="Lipocalin_CS"/>
</dbReference>
<protein>
    <submittedName>
        <fullName evidence="2">Epididymal-specific lipocalin-10</fullName>
    </submittedName>
</protein>
<dbReference type="InterPro" id="IPR012674">
    <property type="entry name" value="Calycin"/>
</dbReference>
<dbReference type="GO" id="GO:0036094">
    <property type="term" value="F:small molecule binding"/>
    <property type="evidence" value="ECO:0007669"/>
    <property type="project" value="InterPro"/>
</dbReference>
<name>A0A9W3G4L6_CAMBA</name>